<gene>
    <name evidence="2" type="ORF">Tci_885036</name>
</gene>
<sequence length="88" mass="9625">MQKKRATSPPGRLFVEGTSGNTGISLAFVAATRGYKLIIVMSSSYSMERRILMRAFGAELRITDSAKGITAVFQKVDEIVKIHPIVIP</sequence>
<dbReference type="InterPro" id="IPR036052">
    <property type="entry name" value="TrpB-like_PALP_sf"/>
</dbReference>
<proteinExistence type="predicted"/>
<dbReference type="Gene3D" id="3.40.50.1100">
    <property type="match status" value="1"/>
</dbReference>
<dbReference type="AlphaFoldDB" id="A0A699TSH4"/>
<dbReference type="InterPro" id="IPR001926">
    <property type="entry name" value="TrpB-like_PALP"/>
</dbReference>
<dbReference type="EMBL" id="BKCJ011269914">
    <property type="protein sequence ID" value="GFD13067.1"/>
    <property type="molecule type" value="Genomic_DNA"/>
</dbReference>
<dbReference type="InterPro" id="IPR050214">
    <property type="entry name" value="Cys_Synth/Cystath_Beta-Synth"/>
</dbReference>
<protein>
    <submittedName>
        <fullName evidence="2">Cysteine synthase-like</fullName>
    </submittedName>
</protein>
<organism evidence="2">
    <name type="scientific">Tanacetum cinerariifolium</name>
    <name type="common">Dalmatian daisy</name>
    <name type="synonym">Chrysanthemum cinerariifolium</name>
    <dbReference type="NCBI Taxonomy" id="118510"/>
    <lineage>
        <taxon>Eukaryota</taxon>
        <taxon>Viridiplantae</taxon>
        <taxon>Streptophyta</taxon>
        <taxon>Embryophyta</taxon>
        <taxon>Tracheophyta</taxon>
        <taxon>Spermatophyta</taxon>
        <taxon>Magnoliopsida</taxon>
        <taxon>eudicotyledons</taxon>
        <taxon>Gunneridae</taxon>
        <taxon>Pentapetalae</taxon>
        <taxon>asterids</taxon>
        <taxon>campanulids</taxon>
        <taxon>Asterales</taxon>
        <taxon>Asteraceae</taxon>
        <taxon>Asteroideae</taxon>
        <taxon>Anthemideae</taxon>
        <taxon>Anthemidinae</taxon>
        <taxon>Tanacetum</taxon>
    </lineage>
</organism>
<accession>A0A699TSH4</accession>
<evidence type="ECO:0000259" key="1">
    <source>
        <dbReference type="Pfam" id="PF00291"/>
    </source>
</evidence>
<evidence type="ECO:0000313" key="2">
    <source>
        <dbReference type="EMBL" id="GFD13067.1"/>
    </source>
</evidence>
<name>A0A699TSH4_TANCI</name>
<feature type="domain" description="Tryptophan synthase beta chain-like PALP" evidence="1">
    <location>
        <begin position="9"/>
        <end position="75"/>
    </location>
</feature>
<dbReference type="Pfam" id="PF00291">
    <property type="entry name" value="PALP"/>
    <property type="match status" value="1"/>
</dbReference>
<dbReference type="SUPFAM" id="SSF53686">
    <property type="entry name" value="Tryptophan synthase beta subunit-like PLP-dependent enzymes"/>
    <property type="match status" value="1"/>
</dbReference>
<dbReference type="PANTHER" id="PTHR10314">
    <property type="entry name" value="CYSTATHIONINE BETA-SYNTHASE"/>
    <property type="match status" value="1"/>
</dbReference>
<comment type="caution">
    <text evidence="2">The sequence shown here is derived from an EMBL/GenBank/DDBJ whole genome shotgun (WGS) entry which is preliminary data.</text>
</comment>
<reference evidence="2" key="1">
    <citation type="journal article" date="2019" name="Sci. Rep.">
        <title>Draft genome of Tanacetum cinerariifolium, the natural source of mosquito coil.</title>
        <authorList>
            <person name="Yamashiro T."/>
            <person name="Shiraishi A."/>
            <person name="Satake H."/>
            <person name="Nakayama K."/>
        </authorList>
    </citation>
    <scope>NUCLEOTIDE SEQUENCE</scope>
</reference>